<keyword evidence="2" id="KW-0677">Repeat</keyword>
<evidence type="ECO:0000313" key="4">
    <source>
        <dbReference type="EMBL" id="MEQ2162141.1"/>
    </source>
</evidence>
<protein>
    <recommendedName>
        <fullName evidence="3">BTB domain-containing protein</fullName>
    </recommendedName>
</protein>
<comment type="caution">
    <text evidence="4">The sequence shown here is derived from an EMBL/GenBank/DDBJ whole genome shotgun (WGS) entry which is preliminary data.</text>
</comment>
<dbReference type="Pfam" id="PF00651">
    <property type="entry name" value="BTB"/>
    <property type="match status" value="1"/>
</dbReference>
<accession>A0ABV0MSN6</accession>
<dbReference type="PANTHER" id="PTHR24412">
    <property type="entry name" value="KELCH PROTEIN"/>
    <property type="match status" value="1"/>
</dbReference>
<evidence type="ECO:0000259" key="3">
    <source>
        <dbReference type="PROSITE" id="PS50097"/>
    </source>
</evidence>
<evidence type="ECO:0000256" key="2">
    <source>
        <dbReference type="ARBA" id="ARBA00022737"/>
    </source>
</evidence>
<dbReference type="InterPro" id="IPR000210">
    <property type="entry name" value="BTB/POZ_dom"/>
</dbReference>
<evidence type="ECO:0000256" key="1">
    <source>
        <dbReference type="ARBA" id="ARBA00022441"/>
    </source>
</evidence>
<dbReference type="PANTHER" id="PTHR24412:SF491">
    <property type="entry name" value="KELCH REPEAT AND BTB DOMAIN-CONTAINING PROTEIN 12"/>
    <property type="match status" value="1"/>
</dbReference>
<dbReference type="InterPro" id="IPR011333">
    <property type="entry name" value="SKP1/BTB/POZ_sf"/>
</dbReference>
<feature type="domain" description="BTB" evidence="3">
    <location>
        <begin position="31"/>
        <end position="57"/>
    </location>
</feature>
<sequence length="172" mass="19880">METEVQPSAQELHGSFLLRQLDRMRAAEELTDVVLLAEGISFPCHKVVLSAFSPYFQVKMPCREYILKVKKDIARRLSLCFAKQFEAKILRGYEKLLMFLLVAGHVCEEEEVLDLDSQHLGDILSLDDLNISQEELVLELVLRWLERHRNNLQSEAQAVELLRHICCSAWVE</sequence>
<proteinExistence type="predicted"/>
<organism evidence="4 5">
    <name type="scientific">Goodea atripinnis</name>
    <dbReference type="NCBI Taxonomy" id="208336"/>
    <lineage>
        <taxon>Eukaryota</taxon>
        <taxon>Metazoa</taxon>
        <taxon>Chordata</taxon>
        <taxon>Craniata</taxon>
        <taxon>Vertebrata</taxon>
        <taxon>Euteleostomi</taxon>
        <taxon>Actinopterygii</taxon>
        <taxon>Neopterygii</taxon>
        <taxon>Teleostei</taxon>
        <taxon>Neoteleostei</taxon>
        <taxon>Acanthomorphata</taxon>
        <taxon>Ovalentaria</taxon>
        <taxon>Atherinomorphae</taxon>
        <taxon>Cyprinodontiformes</taxon>
        <taxon>Goodeidae</taxon>
        <taxon>Goodea</taxon>
    </lineage>
</organism>
<evidence type="ECO:0000313" key="5">
    <source>
        <dbReference type="Proteomes" id="UP001476798"/>
    </source>
</evidence>
<dbReference type="Pfam" id="PF07707">
    <property type="entry name" value="BACK"/>
    <property type="match status" value="1"/>
</dbReference>
<dbReference type="InterPro" id="IPR011705">
    <property type="entry name" value="BACK"/>
</dbReference>
<keyword evidence="1" id="KW-0880">Kelch repeat</keyword>
<gene>
    <name evidence="4" type="ORF">GOODEAATRI_016739</name>
</gene>
<dbReference type="SUPFAM" id="SSF54695">
    <property type="entry name" value="POZ domain"/>
    <property type="match status" value="1"/>
</dbReference>
<dbReference type="Proteomes" id="UP001476798">
    <property type="component" value="Unassembled WGS sequence"/>
</dbReference>
<dbReference type="PROSITE" id="PS50097">
    <property type="entry name" value="BTB"/>
    <property type="match status" value="1"/>
</dbReference>
<dbReference type="Gene3D" id="1.25.40.420">
    <property type="match status" value="1"/>
</dbReference>
<name>A0ABV0MSN6_9TELE</name>
<reference evidence="4 5" key="1">
    <citation type="submission" date="2021-06" db="EMBL/GenBank/DDBJ databases">
        <authorList>
            <person name="Palmer J.M."/>
        </authorList>
    </citation>
    <scope>NUCLEOTIDE SEQUENCE [LARGE SCALE GENOMIC DNA]</scope>
    <source>
        <strain evidence="4 5">GA_2019</strain>
        <tissue evidence="4">Muscle</tissue>
    </source>
</reference>
<dbReference type="EMBL" id="JAHRIO010011309">
    <property type="protein sequence ID" value="MEQ2162141.1"/>
    <property type="molecule type" value="Genomic_DNA"/>
</dbReference>
<keyword evidence="5" id="KW-1185">Reference proteome</keyword>
<dbReference type="Gene3D" id="3.30.710.10">
    <property type="entry name" value="Potassium Channel Kv1.1, Chain A"/>
    <property type="match status" value="1"/>
</dbReference>